<sequence length="223" mass="24870">MCRSIDQSYVVKSRIIGRNHGDSISTQPDREHQNLRKLPRLNCPGPAGAGSREKLSLKTQPYWGAHNELSRSGGKQGNYQKKSSSGKLIQQDQNGQRGRKDARVNFVVGNESLRTLGLSRSSISILFAWPHCPCPPIKIDHIQSISDQILPCTSCRSVVTCFSTSQNDSFHQQWLDSATEDRCSRGHNHLNSRFPENVSTPTCTIYRDKNAATCSYPDCRLGP</sequence>
<comment type="caution">
    <text evidence="2">The sequence shown here is derived from an EMBL/GenBank/DDBJ whole genome shotgun (WGS) entry which is preliminary data.</text>
</comment>
<keyword evidence="3" id="KW-1185">Reference proteome</keyword>
<evidence type="ECO:0000256" key="1">
    <source>
        <dbReference type="SAM" id="MobiDB-lite"/>
    </source>
</evidence>
<proteinExistence type="predicted"/>
<feature type="compositionally biased region" description="Polar residues" evidence="1">
    <location>
        <begin position="77"/>
        <end position="96"/>
    </location>
</feature>
<reference evidence="2" key="1">
    <citation type="submission" date="2020-08" db="EMBL/GenBank/DDBJ databases">
        <title>Multicomponent nature underlies the extraordinary mechanical properties of spider dragline silk.</title>
        <authorList>
            <person name="Kono N."/>
            <person name="Nakamura H."/>
            <person name="Mori M."/>
            <person name="Yoshida Y."/>
            <person name="Ohtoshi R."/>
            <person name="Malay A.D."/>
            <person name="Moran D.A.P."/>
            <person name="Tomita M."/>
            <person name="Numata K."/>
            <person name="Arakawa K."/>
        </authorList>
    </citation>
    <scope>NUCLEOTIDE SEQUENCE</scope>
</reference>
<feature type="region of interest" description="Disordered" evidence="1">
    <location>
        <begin position="19"/>
        <end position="54"/>
    </location>
</feature>
<dbReference type="EMBL" id="BMAW01063591">
    <property type="protein sequence ID" value="GFT41008.1"/>
    <property type="molecule type" value="Genomic_DNA"/>
</dbReference>
<feature type="region of interest" description="Disordered" evidence="1">
    <location>
        <begin position="66"/>
        <end position="102"/>
    </location>
</feature>
<accession>A0A8X6NZX7</accession>
<dbReference type="AlphaFoldDB" id="A0A8X6NZX7"/>
<protein>
    <submittedName>
        <fullName evidence="2">Uncharacterized protein</fullName>
    </submittedName>
</protein>
<evidence type="ECO:0000313" key="2">
    <source>
        <dbReference type="EMBL" id="GFT41008.1"/>
    </source>
</evidence>
<gene>
    <name evidence="2" type="ORF">NPIL_437701</name>
</gene>
<dbReference type="Proteomes" id="UP000887013">
    <property type="component" value="Unassembled WGS sequence"/>
</dbReference>
<organism evidence="2 3">
    <name type="scientific">Nephila pilipes</name>
    <name type="common">Giant wood spider</name>
    <name type="synonym">Nephila maculata</name>
    <dbReference type="NCBI Taxonomy" id="299642"/>
    <lineage>
        <taxon>Eukaryota</taxon>
        <taxon>Metazoa</taxon>
        <taxon>Ecdysozoa</taxon>
        <taxon>Arthropoda</taxon>
        <taxon>Chelicerata</taxon>
        <taxon>Arachnida</taxon>
        <taxon>Araneae</taxon>
        <taxon>Araneomorphae</taxon>
        <taxon>Entelegynae</taxon>
        <taxon>Araneoidea</taxon>
        <taxon>Nephilidae</taxon>
        <taxon>Nephila</taxon>
    </lineage>
</organism>
<name>A0A8X6NZX7_NEPPI</name>
<evidence type="ECO:0000313" key="3">
    <source>
        <dbReference type="Proteomes" id="UP000887013"/>
    </source>
</evidence>